<gene>
    <name evidence="2" type="ORF">JD276_05015</name>
</gene>
<dbReference type="RefSeq" id="WP_200114499.1">
    <property type="nucleotide sequence ID" value="NZ_JAEHOH010000006.1"/>
</dbReference>
<name>A0A934Q6M4_9MICO</name>
<proteinExistence type="predicted"/>
<dbReference type="InterPro" id="IPR025447">
    <property type="entry name" value="DUF4192"/>
</dbReference>
<evidence type="ECO:0000313" key="2">
    <source>
        <dbReference type="EMBL" id="MBK0418393.1"/>
    </source>
</evidence>
<keyword evidence="3" id="KW-1185">Reference proteome</keyword>
<dbReference type="AlphaFoldDB" id="A0A934Q6M4"/>
<comment type="caution">
    <text evidence="2">The sequence shown here is derived from an EMBL/GenBank/DDBJ whole genome shotgun (WGS) entry which is preliminary data.</text>
</comment>
<dbReference type="Pfam" id="PF13830">
    <property type="entry name" value="DUF4192"/>
    <property type="match status" value="1"/>
</dbReference>
<dbReference type="Proteomes" id="UP000608530">
    <property type="component" value="Unassembled WGS sequence"/>
</dbReference>
<evidence type="ECO:0000313" key="3">
    <source>
        <dbReference type="Proteomes" id="UP000608530"/>
    </source>
</evidence>
<feature type="region of interest" description="Disordered" evidence="1">
    <location>
        <begin position="1"/>
        <end position="46"/>
    </location>
</feature>
<sequence>MSSTDISQRPTVSQGETPRSFPRQPPHGARAPQTSASPPPHPRPRVLRCEGTADFIAALPQIAGFTAPGSLFLVLFSGKQAGTAARFDLPAGEGPRETRALLDMICSVLRSAGAESDPPALVITSEQTFREAGGAPWRRLAERLERRLRREGVRLRELCCVAPDGWASYLDPAAPPGGRPLSDIEQSPIAREAAARGETVPDLAALAEIAVAPPERLAAVRAALDALSSPGLPEPGVAPPSASGSGLDAPHLARAVEIAALIDELLQTEPGEADAVVIARTVRSAEHPGEWLLLVLSVLTRAAFVAELMRDSGLARFIDLPVDSDSGGSMRRLLASLTAEAPDRERLRAATEAVRGIVGSVPEERRPPLLTLLAWMWWMRGLQSVACRHIGTALGIAPGHPLALMVRRLVEIPVTPPGWSAP</sequence>
<reference evidence="2" key="1">
    <citation type="submission" date="2020-12" db="EMBL/GenBank/DDBJ databases">
        <title>Leucobacter sp. CAS1, isolated from Chromium sludge.</title>
        <authorList>
            <person name="Xu Z."/>
        </authorList>
    </citation>
    <scope>NUCLEOTIDE SEQUENCE</scope>
    <source>
        <strain evidence="2">CSA1</strain>
    </source>
</reference>
<protein>
    <submittedName>
        <fullName evidence="2">DUF4192 family protein</fullName>
    </submittedName>
</protein>
<accession>A0A934Q6M4</accession>
<feature type="compositionally biased region" description="Polar residues" evidence="1">
    <location>
        <begin position="1"/>
        <end position="17"/>
    </location>
</feature>
<evidence type="ECO:0000256" key="1">
    <source>
        <dbReference type="SAM" id="MobiDB-lite"/>
    </source>
</evidence>
<organism evidence="2 3">
    <name type="scientific">Leucobacter chromiisoli</name>
    <dbReference type="NCBI Taxonomy" id="2796471"/>
    <lineage>
        <taxon>Bacteria</taxon>
        <taxon>Bacillati</taxon>
        <taxon>Actinomycetota</taxon>
        <taxon>Actinomycetes</taxon>
        <taxon>Micrococcales</taxon>
        <taxon>Microbacteriaceae</taxon>
        <taxon>Leucobacter</taxon>
    </lineage>
</organism>
<dbReference type="EMBL" id="JAEHOH010000006">
    <property type="protein sequence ID" value="MBK0418393.1"/>
    <property type="molecule type" value="Genomic_DNA"/>
</dbReference>